<dbReference type="EMBL" id="JAIWYP010000003">
    <property type="protein sequence ID" value="KAH3846379.1"/>
    <property type="molecule type" value="Genomic_DNA"/>
</dbReference>
<reference evidence="1" key="1">
    <citation type="journal article" date="2019" name="bioRxiv">
        <title>The Genome of the Zebra Mussel, Dreissena polymorpha: A Resource for Invasive Species Research.</title>
        <authorList>
            <person name="McCartney M.A."/>
            <person name="Auch B."/>
            <person name="Kono T."/>
            <person name="Mallez S."/>
            <person name="Zhang Y."/>
            <person name="Obille A."/>
            <person name="Becker A."/>
            <person name="Abrahante J.E."/>
            <person name="Garbe J."/>
            <person name="Badalamenti J.P."/>
            <person name="Herman A."/>
            <person name="Mangelson H."/>
            <person name="Liachko I."/>
            <person name="Sullivan S."/>
            <person name="Sone E.D."/>
            <person name="Koren S."/>
            <person name="Silverstein K.A.T."/>
            <person name="Beckman K.B."/>
            <person name="Gohl D.M."/>
        </authorList>
    </citation>
    <scope>NUCLEOTIDE SEQUENCE</scope>
    <source>
        <strain evidence="1">Duluth1</strain>
        <tissue evidence="1">Whole animal</tissue>
    </source>
</reference>
<organism evidence="1 2">
    <name type="scientific">Dreissena polymorpha</name>
    <name type="common">Zebra mussel</name>
    <name type="synonym">Mytilus polymorpha</name>
    <dbReference type="NCBI Taxonomy" id="45954"/>
    <lineage>
        <taxon>Eukaryota</taxon>
        <taxon>Metazoa</taxon>
        <taxon>Spiralia</taxon>
        <taxon>Lophotrochozoa</taxon>
        <taxon>Mollusca</taxon>
        <taxon>Bivalvia</taxon>
        <taxon>Autobranchia</taxon>
        <taxon>Heteroconchia</taxon>
        <taxon>Euheterodonta</taxon>
        <taxon>Imparidentia</taxon>
        <taxon>Neoheterodontei</taxon>
        <taxon>Myida</taxon>
        <taxon>Dreissenoidea</taxon>
        <taxon>Dreissenidae</taxon>
        <taxon>Dreissena</taxon>
    </lineage>
</organism>
<gene>
    <name evidence="1" type="ORF">DPMN_088680</name>
</gene>
<keyword evidence="2" id="KW-1185">Reference proteome</keyword>
<name>A0A9D4KVH4_DREPO</name>
<dbReference type="Proteomes" id="UP000828390">
    <property type="component" value="Unassembled WGS sequence"/>
</dbReference>
<dbReference type="AlphaFoldDB" id="A0A9D4KVH4"/>
<evidence type="ECO:0000313" key="2">
    <source>
        <dbReference type="Proteomes" id="UP000828390"/>
    </source>
</evidence>
<sequence length="80" mass="8869">MPTTSVYPIKLRQLAVPLKNGVKESPVAAFTITVVDTAYARSTAHQCLGLPRLSLHEQPVLPCFHNHHQKLQIAIPTSWT</sequence>
<comment type="caution">
    <text evidence="1">The sequence shown here is derived from an EMBL/GenBank/DDBJ whole genome shotgun (WGS) entry which is preliminary data.</text>
</comment>
<protein>
    <submittedName>
        <fullName evidence="1">Uncharacterized protein</fullName>
    </submittedName>
</protein>
<evidence type="ECO:0000313" key="1">
    <source>
        <dbReference type="EMBL" id="KAH3846379.1"/>
    </source>
</evidence>
<reference evidence="1" key="2">
    <citation type="submission" date="2020-11" db="EMBL/GenBank/DDBJ databases">
        <authorList>
            <person name="McCartney M.A."/>
            <person name="Auch B."/>
            <person name="Kono T."/>
            <person name="Mallez S."/>
            <person name="Becker A."/>
            <person name="Gohl D.M."/>
            <person name="Silverstein K.A.T."/>
            <person name="Koren S."/>
            <person name="Bechman K.B."/>
            <person name="Herman A."/>
            <person name="Abrahante J.E."/>
            <person name="Garbe J."/>
        </authorList>
    </citation>
    <scope>NUCLEOTIDE SEQUENCE</scope>
    <source>
        <strain evidence="1">Duluth1</strain>
        <tissue evidence="1">Whole animal</tissue>
    </source>
</reference>
<proteinExistence type="predicted"/>
<accession>A0A9D4KVH4</accession>